<feature type="compositionally biased region" description="Polar residues" evidence="6">
    <location>
        <begin position="7"/>
        <end position="26"/>
    </location>
</feature>
<dbReference type="GeneID" id="13887100"/>
<dbReference type="STRING" id="1071382.H2AMU9"/>
<evidence type="ECO:0000256" key="5">
    <source>
        <dbReference type="ARBA" id="ARBA00022801"/>
    </source>
</evidence>
<organism evidence="8 9">
    <name type="scientific">Kazachstania africana (strain ATCC 22294 / BCRC 22015 / CBS 2517 / CECT 1963 / NBRC 1671 / NRRL Y-8276)</name>
    <name type="common">Yeast</name>
    <name type="synonym">Kluyveromyces africanus</name>
    <dbReference type="NCBI Taxonomy" id="1071382"/>
    <lineage>
        <taxon>Eukaryota</taxon>
        <taxon>Fungi</taxon>
        <taxon>Dikarya</taxon>
        <taxon>Ascomycota</taxon>
        <taxon>Saccharomycotina</taxon>
        <taxon>Saccharomycetes</taxon>
        <taxon>Saccharomycetales</taxon>
        <taxon>Saccharomycetaceae</taxon>
        <taxon>Kazachstania</taxon>
    </lineage>
</organism>
<dbReference type="InParanoid" id="H2AMU9"/>
<accession>H2AMU9</accession>
<dbReference type="MEROPS" id="C48.005"/>
<dbReference type="GO" id="GO:0006276">
    <property type="term" value="P:plasmid maintenance"/>
    <property type="evidence" value="ECO:0007669"/>
    <property type="project" value="EnsemblFungi"/>
</dbReference>
<dbReference type="RefSeq" id="XP_003954834.1">
    <property type="nucleotide sequence ID" value="XM_003954785.1"/>
</dbReference>
<evidence type="ECO:0000256" key="3">
    <source>
        <dbReference type="ARBA" id="ARBA00022670"/>
    </source>
</evidence>
<evidence type="ECO:0000313" key="8">
    <source>
        <dbReference type="EMBL" id="CCF55699.1"/>
    </source>
</evidence>
<protein>
    <recommendedName>
        <fullName evidence="7">Ubiquitin-like protease family profile domain-containing protein</fullName>
    </recommendedName>
</protein>
<dbReference type="Pfam" id="PF02902">
    <property type="entry name" value="Peptidase_C48"/>
    <property type="match status" value="1"/>
</dbReference>
<keyword evidence="9" id="KW-1185">Reference proteome</keyword>
<gene>
    <name evidence="8" type="primary">KAFR0A02630</name>
    <name evidence="8" type="ORF">KAFR_0A02630</name>
</gene>
<evidence type="ECO:0000256" key="2">
    <source>
        <dbReference type="ARBA" id="ARBA00022553"/>
    </source>
</evidence>
<evidence type="ECO:0000259" key="7">
    <source>
        <dbReference type="PROSITE" id="PS50600"/>
    </source>
</evidence>
<feature type="compositionally biased region" description="Acidic residues" evidence="6">
    <location>
        <begin position="702"/>
        <end position="712"/>
    </location>
</feature>
<feature type="compositionally biased region" description="Low complexity" evidence="6">
    <location>
        <begin position="327"/>
        <end position="339"/>
    </location>
</feature>
<dbReference type="SUPFAM" id="SSF54001">
    <property type="entry name" value="Cysteine proteinases"/>
    <property type="match status" value="1"/>
</dbReference>
<dbReference type="KEGG" id="kaf:KAFR_0A02630"/>
<dbReference type="GO" id="GO:0005737">
    <property type="term" value="C:cytoplasm"/>
    <property type="evidence" value="ECO:0007669"/>
    <property type="project" value="TreeGrafter"/>
</dbReference>
<dbReference type="GO" id="GO:0000785">
    <property type="term" value="C:chromatin"/>
    <property type="evidence" value="ECO:0007669"/>
    <property type="project" value="EnsemblFungi"/>
</dbReference>
<dbReference type="InterPro" id="IPR038765">
    <property type="entry name" value="Papain-like_cys_pep_sf"/>
</dbReference>
<dbReference type="AlphaFoldDB" id="H2AMU9"/>
<dbReference type="GO" id="GO:0016926">
    <property type="term" value="P:protein desumoylation"/>
    <property type="evidence" value="ECO:0007669"/>
    <property type="project" value="EnsemblFungi"/>
</dbReference>
<dbReference type="GO" id="GO:0016929">
    <property type="term" value="F:deSUMOylase activity"/>
    <property type="evidence" value="ECO:0007669"/>
    <property type="project" value="EnsemblFungi"/>
</dbReference>
<evidence type="ECO:0000313" key="9">
    <source>
        <dbReference type="Proteomes" id="UP000005220"/>
    </source>
</evidence>
<dbReference type="Gene3D" id="3.40.395.10">
    <property type="entry name" value="Adenoviral Proteinase, Chain A"/>
    <property type="match status" value="1"/>
</dbReference>
<dbReference type="GO" id="GO:0030261">
    <property type="term" value="P:chromosome condensation"/>
    <property type="evidence" value="ECO:0007669"/>
    <property type="project" value="EnsemblFungi"/>
</dbReference>
<dbReference type="GO" id="GO:0007094">
    <property type="term" value="P:mitotic spindle assembly checkpoint signaling"/>
    <property type="evidence" value="ECO:0007669"/>
    <property type="project" value="EnsemblFungi"/>
</dbReference>
<dbReference type="PANTHER" id="PTHR46896:SF3">
    <property type="entry name" value="FI06413P-RELATED"/>
    <property type="match status" value="1"/>
</dbReference>
<dbReference type="FunCoup" id="H2AMU9">
    <property type="interactions" value="323"/>
</dbReference>
<sequence>MKRPRRANSNGLIPMDNLSSPTSISQDKPKQKIYHHSPVRYRSNRRDPKIVNEINHGSTRTLLPDFNEPVPAASMRKVDENKVTDLESFTPSEYSPLKRKRVRNNQRNMGLLYSSPPPKRNDLTIITKFTISGTFGCIDYRGKKHEVLHNVNLNFINDGDDPKLTFEKRSSNILNSITNLTTCPSIYFDEKFDGIALILPKVKSLMLNGNRINTRNLIWQKSKEDPDNDHSVNSKLYKIYKLISLNCKISKVETFKDVLTRIEKWNQREIEDEKEKNANISIKEAFDNKHGTFSRNNFLNKNLNSLGFPRGSSTIARTANKIHIPITTTNDNDNDNATNKPISTSNFYNKPSHASTPTSLRDFESSSLRRSTRSSKPLQQSSNSLELDPQQEHEVVRVFKPRLRYKFVDGTNYTVSNQDFKCLYNNDWINDSIIDFFIKYFVEVSIKNEIVRREEVHIMSSFFYTKLISDSADYYNNVRSWVTNSNLFLKKFIILPININYHWFGCIITNLNELFNFFKDNSNTIVSSQENSDDISISSPIVQVLTFDSLRGTHSREIDPIKDFLISYAKDKYSINIDRSFIKMKTCLVPQQPNMSDCGVHVIMTIKRFFEHPAETIEIWKTARLKNRHFSTMINEYFDKKLRDKARKQLRAILWRLQKDQIDQMKENGESPNSSDEGIQDYEDEDIEIIEDIIKHPPVESNSDEGEAEEEDGITKSEKAKSLADNSTVRQPLSSDPPTPEGEITKNNLLIFDSLTASNKDSRSEPSTEQQEEALIEEQSKLRNASHVEGVSGYVPVDRSSSSSSSNSIPLATVLHNRKYLESSPRKSVNDSAGPTKSKYFGESDLKKRADEFDGKMYLDVVSSPLSQIDDRKLSFSATESSKADIHDLDDSPPSSPFSTVNNSSVDVTQNVVVSDPELDDDVNLIGGNRVNDSSDNLSSIRKKVEEELESSTPSVISDTNFGKDSLPAENGINLLLKTDSPENEVQTIYSEEENQ</sequence>
<name>H2AMU9_KAZAF</name>
<feature type="compositionally biased region" description="Polar residues" evidence="6">
    <location>
        <begin position="340"/>
        <end position="359"/>
    </location>
</feature>
<dbReference type="GO" id="GO:0003711">
    <property type="term" value="F:transcription elongation factor activity"/>
    <property type="evidence" value="ECO:0007669"/>
    <property type="project" value="EnsemblFungi"/>
</dbReference>
<evidence type="ECO:0000256" key="4">
    <source>
        <dbReference type="ARBA" id="ARBA00022786"/>
    </source>
</evidence>
<comment type="similarity">
    <text evidence="1">Belongs to the peptidase C48 family.</text>
</comment>
<evidence type="ECO:0000256" key="1">
    <source>
        <dbReference type="ARBA" id="ARBA00005234"/>
    </source>
</evidence>
<dbReference type="GO" id="GO:0005634">
    <property type="term" value="C:nucleus"/>
    <property type="evidence" value="ECO:0007669"/>
    <property type="project" value="EnsemblFungi"/>
</dbReference>
<dbReference type="Proteomes" id="UP000005220">
    <property type="component" value="Chromosome 1"/>
</dbReference>
<proteinExistence type="inferred from homology"/>
<dbReference type="InterPro" id="IPR051947">
    <property type="entry name" value="Sentrin-specific_protease"/>
</dbReference>
<dbReference type="HOGENOM" id="CLU_008911_0_0_1"/>
<dbReference type="PROSITE" id="PS50600">
    <property type="entry name" value="ULP_PROTEASE"/>
    <property type="match status" value="1"/>
</dbReference>
<feature type="region of interest" description="Disordered" evidence="6">
    <location>
        <begin position="695"/>
        <end position="845"/>
    </location>
</feature>
<feature type="region of interest" description="Disordered" evidence="6">
    <location>
        <begin position="1"/>
        <end position="34"/>
    </location>
</feature>
<feature type="compositionally biased region" description="Basic and acidic residues" evidence="6">
    <location>
        <begin position="819"/>
        <end position="829"/>
    </location>
</feature>
<dbReference type="EMBL" id="HE650821">
    <property type="protein sequence ID" value="CCF55699.1"/>
    <property type="molecule type" value="Genomic_DNA"/>
</dbReference>
<keyword evidence="2" id="KW-0597">Phosphoprotein</keyword>
<dbReference type="GO" id="GO:0070139">
    <property type="term" value="F:SUMO-specific endopeptidase activity"/>
    <property type="evidence" value="ECO:0007669"/>
    <property type="project" value="TreeGrafter"/>
</dbReference>
<feature type="region of interest" description="Disordered" evidence="6">
    <location>
        <begin position="880"/>
        <end position="904"/>
    </location>
</feature>
<dbReference type="GO" id="GO:0006508">
    <property type="term" value="P:proteolysis"/>
    <property type="evidence" value="ECO:0007669"/>
    <property type="project" value="UniProtKB-KW"/>
</dbReference>
<feature type="compositionally biased region" description="Basic and acidic residues" evidence="6">
    <location>
        <begin position="713"/>
        <end position="722"/>
    </location>
</feature>
<keyword evidence="5" id="KW-0378">Hydrolase</keyword>
<dbReference type="PANTHER" id="PTHR46896">
    <property type="entry name" value="SENTRIN-SPECIFIC PROTEASE"/>
    <property type="match status" value="1"/>
</dbReference>
<feature type="compositionally biased region" description="Polar residues" evidence="6">
    <location>
        <begin position="376"/>
        <end position="385"/>
    </location>
</feature>
<dbReference type="OrthoDB" id="442460at2759"/>
<feature type="compositionally biased region" description="Polar residues" evidence="6">
    <location>
        <begin position="724"/>
        <end position="734"/>
    </location>
</feature>
<dbReference type="InterPro" id="IPR003653">
    <property type="entry name" value="Peptidase_C48_C"/>
</dbReference>
<reference evidence="8 9" key="1">
    <citation type="journal article" date="2011" name="Proc. Natl. Acad. Sci. U.S.A.">
        <title>Evolutionary erosion of yeast sex chromosomes by mating-type switching accidents.</title>
        <authorList>
            <person name="Gordon J.L."/>
            <person name="Armisen D."/>
            <person name="Proux-Wera E."/>
            <person name="Oheigeartaigh S.S."/>
            <person name="Byrne K.P."/>
            <person name="Wolfe K.H."/>
        </authorList>
    </citation>
    <scope>NUCLEOTIDE SEQUENCE [LARGE SCALE GENOMIC DNA]</scope>
    <source>
        <strain evidence="9">ATCC 22294 / BCRC 22015 / CBS 2517 / CECT 1963 / NBRC 1671 / NRRL Y-8276</strain>
    </source>
</reference>
<feature type="domain" description="Ubiquitin-like protease family profile" evidence="7">
    <location>
        <begin position="413"/>
        <end position="609"/>
    </location>
</feature>
<keyword evidence="4" id="KW-0833">Ubl conjugation pathway</keyword>
<dbReference type="eggNOG" id="KOG0779">
    <property type="taxonomic scope" value="Eukaryota"/>
</dbReference>
<feature type="region of interest" description="Disordered" evidence="6">
    <location>
        <begin position="326"/>
        <end position="389"/>
    </location>
</feature>
<evidence type="ECO:0000256" key="6">
    <source>
        <dbReference type="SAM" id="MobiDB-lite"/>
    </source>
</evidence>
<keyword evidence="3" id="KW-0645">Protease</keyword>